<evidence type="ECO:0000313" key="2">
    <source>
        <dbReference type="EMBL" id="UOF02039.1"/>
    </source>
</evidence>
<organism evidence="2 3">
    <name type="scientific">Bdellovibrio reynosensis</name>
    <dbReference type="NCBI Taxonomy" id="2835041"/>
    <lineage>
        <taxon>Bacteria</taxon>
        <taxon>Pseudomonadati</taxon>
        <taxon>Bdellovibrionota</taxon>
        <taxon>Bdellovibrionia</taxon>
        <taxon>Bdellovibrionales</taxon>
        <taxon>Pseudobdellovibrionaceae</taxon>
        <taxon>Bdellovibrio</taxon>
    </lineage>
</organism>
<evidence type="ECO:0000313" key="3">
    <source>
        <dbReference type="Proteomes" id="UP000830116"/>
    </source>
</evidence>
<sequence length="126" mass="14230">MKLFLATVMIILSGLTAQARSNSGWKPMANETIWPNAPFFRDYHLNDGNEYSEVMIQVDVGVVRVSQAIVMTESLHQLPLWNVQGDYVSPRRGGASFPISKLRSLRIQMQNLQGNGRPARVVIYIR</sequence>
<keyword evidence="3" id="KW-1185">Reference proteome</keyword>
<proteinExistence type="predicted"/>
<reference evidence="2" key="1">
    <citation type="submission" date="2022-03" db="EMBL/GenBank/DDBJ databases">
        <title>Genome Identification and Characterization of new species Bdellovibrio reynosense LBG001 sp. nov. from a Mexico soil sample.</title>
        <authorList>
            <person name="Camilli A."/>
            <person name="Ajao Y."/>
            <person name="Guo X."/>
        </authorList>
    </citation>
    <scope>NUCLEOTIDE SEQUENCE</scope>
    <source>
        <strain evidence="2">LBG001</strain>
    </source>
</reference>
<evidence type="ECO:0000256" key="1">
    <source>
        <dbReference type="SAM" id="SignalP"/>
    </source>
</evidence>
<dbReference type="EMBL" id="CP093442">
    <property type="protein sequence ID" value="UOF02039.1"/>
    <property type="molecule type" value="Genomic_DNA"/>
</dbReference>
<feature type="signal peptide" evidence="1">
    <location>
        <begin position="1"/>
        <end position="19"/>
    </location>
</feature>
<dbReference type="Proteomes" id="UP000830116">
    <property type="component" value="Chromosome"/>
</dbReference>
<dbReference type="RefSeq" id="WP_243538657.1">
    <property type="nucleotide sequence ID" value="NZ_CP093442.1"/>
</dbReference>
<protein>
    <submittedName>
        <fullName evidence="2">Uncharacterized protein</fullName>
    </submittedName>
</protein>
<gene>
    <name evidence="2" type="ORF">MNR06_03605</name>
</gene>
<keyword evidence="1" id="KW-0732">Signal</keyword>
<name>A0ABY4CC67_9BACT</name>
<accession>A0ABY4CC67</accession>
<feature type="chain" id="PRO_5045778649" evidence="1">
    <location>
        <begin position="20"/>
        <end position="126"/>
    </location>
</feature>